<feature type="compositionally biased region" description="Basic and acidic residues" evidence="9">
    <location>
        <begin position="798"/>
        <end position="817"/>
    </location>
</feature>
<dbReference type="InterPro" id="IPR001680">
    <property type="entry name" value="WD40_rpt"/>
</dbReference>
<dbReference type="Gene3D" id="1.10.220.100">
    <property type="entry name" value="conserved c-terminal region of ge- 1"/>
    <property type="match status" value="1"/>
</dbReference>
<dbReference type="PANTHER" id="PTHR15598:SF5">
    <property type="entry name" value="ENHANCER OF MRNA-DECAPPING PROTEIN 4"/>
    <property type="match status" value="1"/>
</dbReference>
<dbReference type="SUPFAM" id="SSF50978">
    <property type="entry name" value="WD40 repeat-like"/>
    <property type="match status" value="1"/>
</dbReference>
<name>A0ABN8RVR2_9CNID</name>
<evidence type="ECO:0000259" key="10">
    <source>
        <dbReference type="Pfam" id="PF16529"/>
    </source>
</evidence>
<dbReference type="InterPro" id="IPR015943">
    <property type="entry name" value="WD40/YVTN_repeat-like_dom_sf"/>
</dbReference>
<evidence type="ECO:0000256" key="7">
    <source>
        <dbReference type="PROSITE-ProRule" id="PRU00221"/>
    </source>
</evidence>
<evidence type="ECO:0000256" key="5">
    <source>
        <dbReference type="ARBA" id="ARBA00022737"/>
    </source>
</evidence>
<feature type="compositionally biased region" description="Low complexity" evidence="9">
    <location>
        <begin position="818"/>
        <end position="831"/>
    </location>
</feature>
<accession>A0ABN8RVR2</accession>
<feature type="compositionally biased region" description="Polar residues" evidence="9">
    <location>
        <begin position="78"/>
        <end position="89"/>
    </location>
</feature>
<sequence>MDDNARGMASKILCDLLNISKGDSASANLPFVPLDNKVNNDTERQGNGERDVDDSISETASTESSLSPLRRGKEHMSDVSTSDSEGVNSRMSLEPVKQVIHLTGNDSEGSKSVYGSDVEIVTRQSAASTTSTASNKIKFNSMVNYEWELKYYRGCLIAVSSKCIAYALKGRQGYVVRLLNPETASRTLIKGFVGTISELAFSHRDSDTLACVDEGGNVYIWVIHEENGKLEYSVKLHIKRPAGTLCEHHRLVWTPYMVDTEEQERNTEPSGPLAITHNNQVEVIDIDTLSQWCERTEVAVDEIRQGEGYLEITDGHTKQITEGALSPDGSVLATASEDGFIKFWQLSDKVECMHEFQPHDGLPLSCMVFTDNQLSQDKELPMWRFLITGAQFNREIKVWCTVTWSCLQTIRFTSPDVPGSSSIKHSFLKVSLDLSASYLVVSDVIKKVLYVFMFHQDVEEGQAHVTSVAEFLLTQPLLSFVVGQVKCFKLKSNVEQNGEENGDSHVDDDIHASHLGLDEIATGEDTGKKFGVQLQLYCIQTKAMQELLIHFHPQPSVPPPTPSTLSSLTTTTGQSVIHDALSDLSGIETGSEASTNIEDPEDSTDGPNPVRAKLITPEAFKTSAFKGLHQSEVKNSSGSSVTMVSGLNNSQGSVDELLGSSVSSRLSDTTIRSSNSVTPQGSFAQESGILTPTSLPLPPSPTVMSAPDPSSVPIPNFRSSPRGETSPQSSAKEPVVNSETEAVVCSSVIQNLENGSSGSSGTALKDRSATGSPVGRQVDVEASADDEAKDEGDEELPESQKPEAEIQEEINERERKSSSGSSTSESLRPLSARAAEGNLIILEDNVKGKEDDVQADGEDAFTDERLMEQWEMNVDDEAVPTGRESPESAHALPVSTPVMPSARRKQPSIHTSFVSTPVSALDIPPQTIPGSSVDNSILSSIGELVSLVKAQQKDLQELQQRLDRYQAAQQQQVATVSNEVQMIEERVSGRLQRTLADFSKEESQRLDKALREKHSGDKKRQEQLQSTLSQVLTTTLSGKLDKAVKAEVKSSVVPTVQKVLNSIQEQLNTTLAQKLTAADTVLKESIAKMVKSKGVVDAIGGAAATALQGPIQVTYREAFQSTILPSFERACQNMFQQINESFHKGTQQYLQQVTTALDNRRREERESVNPVMQQLEAQTKSFQAMTERLTSNIMADFEVMLQKQLSSSIEGLREEIFSRLLSEVLASVQDSVQKEMGLGLEGLRQQLSEMIATSVESSTQQAPDLARTQVLVSQLLESGQLGQAFQEALTASDLNIVMYVCEQVDPESVFSQSPCPLSQPVLLSLIQQLSVDLTVNTELKHKYIEEALMSLDTTDEVTREHMPAVLEGLCKQLQSAIQEATGPMQRSLKMLQMAARSLLR</sequence>
<evidence type="ECO:0008006" key="14">
    <source>
        <dbReference type="Google" id="ProtNLM"/>
    </source>
</evidence>
<dbReference type="InterPro" id="IPR049404">
    <property type="entry name" value="EDC4_C"/>
</dbReference>
<feature type="coiled-coil region" evidence="8">
    <location>
        <begin position="941"/>
        <end position="975"/>
    </location>
</feature>
<dbReference type="Proteomes" id="UP001159405">
    <property type="component" value="Unassembled WGS sequence"/>
</dbReference>
<dbReference type="InterPro" id="IPR032401">
    <property type="entry name" value="EDC4_WD40"/>
</dbReference>
<evidence type="ECO:0000256" key="3">
    <source>
        <dbReference type="ARBA" id="ARBA00022490"/>
    </source>
</evidence>
<feature type="region of interest" description="Disordered" evidence="9">
    <location>
        <begin position="27"/>
        <end position="89"/>
    </location>
</feature>
<evidence type="ECO:0000256" key="8">
    <source>
        <dbReference type="SAM" id="Coils"/>
    </source>
</evidence>
<dbReference type="Pfam" id="PF21289">
    <property type="entry name" value="EDC4_C"/>
    <property type="match status" value="1"/>
</dbReference>
<organism evidence="12 13">
    <name type="scientific">Porites lobata</name>
    <dbReference type="NCBI Taxonomy" id="104759"/>
    <lineage>
        <taxon>Eukaryota</taxon>
        <taxon>Metazoa</taxon>
        <taxon>Cnidaria</taxon>
        <taxon>Anthozoa</taxon>
        <taxon>Hexacorallia</taxon>
        <taxon>Scleractinia</taxon>
        <taxon>Fungiina</taxon>
        <taxon>Poritidae</taxon>
        <taxon>Porites</taxon>
    </lineage>
</organism>
<evidence type="ECO:0000256" key="6">
    <source>
        <dbReference type="ARBA" id="ARBA00023054"/>
    </source>
</evidence>
<feature type="domain" description="Enhancer of mRNA-decapping protein 4 C-terminal" evidence="11">
    <location>
        <begin position="1272"/>
        <end position="1391"/>
    </location>
</feature>
<feature type="compositionally biased region" description="Basic and acidic residues" evidence="9">
    <location>
        <begin position="1005"/>
        <end position="1022"/>
    </location>
</feature>
<dbReference type="SMART" id="SM00320">
    <property type="entry name" value="WD40"/>
    <property type="match status" value="3"/>
</dbReference>
<dbReference type="InterPro" id="IPR045152">
    <property type="entry name" value="EDC4-like"/>
</dbReference>
<feature type="compositionally biased region" description="Polar residues" evidence="9">
    <location>
        <begin position="57"/>
        <end position="67"/>
    </location>
</feature>
<comment type="caution">
    <text evidence="12">The sequence shown here is derived from an EMBL/GenBank/DDBJ whole genome shotgun (WGS) entry which is preliminary data.</text>
</comment>
<feature type="region of interest" description="Disordered" evidence="9">
    <location>
        <begin position="878"/>
        <end position="910"/>
    </location>
</feature>
<feature type="compositionally biased region" description="Polar residues" evidence="9">
    <location>
        <begin position="717"/>
        <end position="731"/>
    </location>
</feature>
<dbReference type="EMBL" id="CALNXK010000356">
    <property type="protein sequence ID" value="CAH3183561.1"/>
    <property type="molecule type" value="Genomic_DNA"/>
</dbReference>
<keyword evidence="13" id="KW-1185">Reference proteome</keyword>
<evidence type="ECO:0000313" key="12">
    <source>
        <dbReference type="EMBL" id="CAH3183561.1"/>
    </source>
</evidence>
<dbReference type="Pfam" id="PF16529">
    <property type="entry name" value="Ge1_WD40"/>
    <property type="match status" value="1"/>
</dbReference>
<keyword evidence="3" id="KW-0963">Cytoplasm</keyword>
<dbReference type="PANTHER" id="PTHR15598">
    <property type="entry name" value="ENHANCER OF MRNA-DECAPPING PROTEIN 4"/>
    <property type="match status" value="1"/>
</dbReference>
<feature type="compositionally biased region" description="Polar residues" evidence="9">
    <location>
        <begin position="669"/>
        <end position="685"/>
    </location>
</feature>
<feature type="compositionally biased region" description="Acidic residues" evidence="9">
    <location>
        <begin position="782"/>
        <end position="797"/>
    </location>
</feature>
<comment type="similarity">
    <text evidence="2">Belongs to the WD repeat EDC4 family.</text>
</comment>
<keyword evidence="6 8" id="KW-0175">Coiled coil</keyword>
<feature type="repeat" description="WD" evidence="7">
    <location>
        <begin position="313"/>
        <end position="347"/>
    </location>
</feature>
<dbReference type="Gene3D" id="6.10.140.270">
    <property type="match status" value="1"/>
</dbReference>
<feature type="compositionally biased region" description="Polar residues" evidence="9">
    <location>
        <begin position="752"/>
        <end position="762"/>
    </location>
</feature>
<feature type="region of interest" description="Disordered" evidence="9">
    <location>
        <begin position="631"/>
        <end position="655"/>
    </location>
</feature>
<feature type="region of interest" description="Disordered" evidence="9">
    <location>
        <begin position="669"/>
        <end position="739"/>
    </location>
</feature>
<feature type="region of interest" description="Disordered" evidence="9">
    <location>
        <begin position="752"/>
        <end position="854"/>
    </location>
</feature>
<dbReference type="Gene3D" id="2.130.10.10">
    <property type="entry name" value="YVTN repeat-like/Quinoprotein amine dehydrogenase"/>
    <property type="match status" value="1"/>
</dbReference>
<gene>
    <name evidence="12" type="ORF">PLOB_00028650</name>
</gene>
<dbReference type="InterPro" id="IPR036322">
    <property type="entry name" value="WD40_repeat_dom_sf"/>
</dbReference>
<protein>
    <recommendedName>
        <fullName evidence="14">Enhancer of mRNA-decapping protein 4</fullName>
    </recommendedName>
</protein>
<dbReference type="PROSITE" id="PS50294">
    <property type="entry name" value="WD_REPEATS_REGION"/>
    <property type="match status" value="1"/>
</dbReference>
<keyword evidence="4 7" id="KW-0853">WD repeat</keyword>
<comment type="subcellular location">
    <subcellularLocation>
        <location evidence="1">Cytoplasm</location>
        <location evidence="1">P-body</location>
    </subcellularLocation>
</comment>
<proteinExistence type="inferred from homology"/>
<evidence type="ECO:0000256" key="9">
    <source>
        <dbReference type="SAM" id="MobiDB-lite"/>
    </source>
</evidence>
<feature type="region of interest" description="Disordered" evidence="9">
    <location>
        <begin position="1005"/>
        <end position="1025"/>
    </location>
</feature>
<evidence type="ECO:0000256" key="2">
    <source>
        <dbReference type="ARBA" id="ARBA00009639"/>
    </source>
</evidence>
<keyword evidence="5" id="KW-0677">Repeat</keyword>
<feature type="domain" description="Enhancer of mRNA-decapping protein 4 WD40 repeat region" evidence="10">
    <location>
        <begin position="134"/>
        <end position="457"/>
    </location>
</feature>
<dbReference type="PROSITE" id="PS50082">
    <property type="entry name" value="WD_REPEATS_2"/>
    <property type="match status" value="1"/>
</dbReference>
<evidence type="ECO:0000256" key="4">
    <source>
        <dbReference type="ARBA" id="ARBA00022574"/>
    </source>
</evidence>
<feature type="compositionally biased region" description="Polar residues" evidence="9">
    <location>
        <begin position="633"/>
        <end position="653"/>
    </location>
</feature>
<feature type="region of interest" description="Disordered" evidence="9">
    <location>
        <begin position="589"/>
        <end position="611"/>
    </location>
</feature>
<reference evidence="12 13" key="1">
    <citation type="submission" date="2022-05" db="EMBL/GenBank/DDBJ databases">
        <authorList>
            <consortium name="Genoscope - CEA"/>
            <person name="William W."/>
        </authorList>
    </citation>
    <scope>NUCLEOTIDE SEQUENCE [LARGE SCALE GENOMIC DNA]</scope>
</reference>
<feature type="compositionally biased region" description="Basic and acidic residues" evidence="9">
    <location>
        <begin position="38"/>
        <end position="50"/>
    </location>
</feature>
<evidence type="ECO:0000313" key="13">
    <source>
        <dbReference type="Proteomes" id="UP001159405"/>
    </source>
</evidence>
<evidence type="ECO:0000256" key="1">
    <source>
        <dbReference type="ARBA" id="ARBA00004201"/>
    </source>
</evidence>
<evidence type="ECO:0000259" key="11">
    <source>
        <dbReference type="Pfam" id="PF21289"/>
    </source>
</evidence>
<dbReference type="InterPro" id="IPR044938">
    <property type="entry name" value="EDC4_C_sf"/>
</dbReference>